<feature type="region of interest" description="Disordered" evidence="1">
    <location>
        <begin position="1"/>
        <end position="64"/>
    </location>
</feature>
<keyword evidence="3" id="KW-1185">Reference proteome</keyword>
<feature type="region of interest" description="Disordered" evidence="1">
    <location>
        <begin position="97"/>
        <end position="121"/>
    </location>
</feature>
<evidence type="ECO:0000313" key="3">
    <source>
        <dbReference type="Proteomes" id="UP001153269"/>
    </source>
</evidence>
<dbReference type="AlphaFoldDB" id="A0A9N7VRF9"/>
<dbReference type="EMBL" id="CADEAL010004152">
    <property type="protein sequence ID" value="CAB1453010.1"/>
    <property type="molecule type" value="Genomic_DNA"/>
</dbReference>
<protein>
    <submittedName>
        <fullName evidence="2">Uncharacterized protein</fullName>
    </submittedName>
</protein>
<gene>
    <name evidence="2" type="ORF">PLEPLA_LOCUS40760</name>
</gene>
<comment type="caution">
    <text evidence="2">The sequence shown here is derived from an EMBL/GenBank/DDBJ whole genome shotgun (WGS) entry which is preliminary data.</text>
</comment>
<organism evidence="2 3">
    <name type="scientific">Pleuronectes platessa</name>
    <name type="common">European plaice</name>
    <dbReference type="NCBI Taxonomy" id="8262"/>
    <lineage>
        <taxon>Eukaryota</taxon>
        <taxon>Metazoa</taxon>
        <taxon>Chordata</taxon>
        <taxon>Craniata</taxon>
        <taxon>Vertebrata</taxon>
        <taxon>Euteleostomi</taxon>
        <taxon>Actinopterygii</taxon>
        <taxon>Neopterygii</taxon>
        <taxon>Teleostei</taxon>
        <taxon>Neoteleostei</taxon>
        <taxon>Acanthomorphata</taxon>
        <taxon>Carangaria</taxon>
        <taxon>Pleuronectiformes</taxon>
        <taxon>Pleuronectoidei</taxon>
        <taxon>Pleuronectidae</taxon>
        <taxon>Pleuronectes</taxon>
    </lineage>
</organism>
<reference evidence="2" key="1">
    <citation type="submission" date="2020-03" db="EMBL/GenBank/DDBJ databases">
        <authorList>
            <person name="Weist P."/>
        </authorList>
    </citation>
    <scope>NUCLEOTIDE SEQUENCE</scope>
</reference>
<evidence type="ECO:0000313" key="2">
    <source>
        <dbReference type="EMBL" id="CAB1453010.1"/>
    </source>
</evidence>
<feature type="compositionally biased region" description="Basic and acidic residues" evidence="1">
    <location>
        <begin position="31"/>
        <end position="64"/>
    </location>
</feature>
<name>A0A9N7VRF9_PLEPL</name>
<evidence type="ECO:0000256" key="1">
    <source>
        <dbReference type="SAM" id="MobiDB-lite"/>
    </source>
</evidence>
<feature type="compositionally biased region" description="Basic and acidic residues" evidence="1">
    <location>
        <begin position="1"/>
        <end position="22"/>
    </location>
</feature>
<proteinExistence type="predicted"/>
<sequence>MSEGEETKVNDVGDFEAREHGEGNGTPTSGGEREGKEPGRREKRQNPEGREKKGGSEAERLEDKIVCLESTRPRAKISRANRLTSLLPITAYSSLYIPPDRESESHGPTEGGGAPGSDARPCWVQLNSCV</sequence>
<accession>A0A9N7VRF9</accession>
<dbReference type="Proteomes" id="UP001153269">
    <property type="component" value="Unassembled WGS sequence"/>
</dbReference>